<protein>
    <recommendedName>
        <fullName evidence="2">CYTH domain-containing protein</fullName>
    </recommendedName>
</protein>
<dbReference type="EMBL" id="KL648070">
    <property type="protein sequence ID" value="KEY72572.1"/>
    <property type="molecule type" value="Genomic_DNA"/>
</dbReference>
<dbReference type="InterPro" id="IPR023577">
    <property type="entry name" value="CYTH_domain"/>
</dbReference>
<dbReference type="Pfam" id="PF01928">
    <property type="entry name" value="CYTH"/>
    <property type="match status" value="1"/>
</dbReference>
<dbReference type="Proteomes" id="UP000028045">
    <property type="component" value="Unassembled WGS sequence"/>
</dbReference>
<name>A0A084B4U3_STACB</name>
<evidence type="ECO:0000259" key="2">
    <source>
        <dbReference type="Pfam" id="PF01928"/>
    </source>
</evidence>
<feature type="region of interest" description="Disordered" evidence="1">
    <location>
        <begin position="366"/>
        <end position="399"/>
    </location>
</feature>
<evidence type="ECO:0000256" key="1">
    <source>
        <dbReference type="SAM" id="MobiDB-lite"/>
    </source>
</evidence>
<sequence length="399" mass="43774">MASRSLKPILSKIEVERKFNPGSNFWSVFSPRLVRLSRGGGKQVQQQGSVDRPQGPCFTVISQPPELIQDTYYDTVDGDLAKLCLWVRQRRAQSEPNQEPKAAGEQPLALATGSKPKPKWNAKLRLAGHFNNSQFAELYGKTNVSNEVLRVTDSAMKLEDLRVFADLQTRRSTWEVTQLPDGTAPSAKMTVVMDEVTEAHPSEHDKPAFSHTVGEVELFQSVTTERKDSSEHDAYRKEVSARRMEELEGFMRAYPAVFSTNPKPLGKLSAYDVWSAAWRPSPSTGEAARIASTLSPEADGVKISILFFSPSTSDHTPSDLRSAGSFPTLLLLKGTADFVSSMAQSGGSIQEDPYMAQMRAFFATEAAGDGHSEVPNQDAWGQSDGMDDIDQAAGADPAW</sequence>
<dbReference type="HOGENOM" id="CLU_057907_0_0_1"/>
<accession>A0A084B4U3</accession>
<organism evidence="3 4">
    <name type="scientific">Stachybotrys chartarum (strain CBS 109288 / IBT 7711)</name>
    <name type="common">Toxic black mold</name>
    <name type="synonym">Stilbospora chartarum</name>
    <dbReference type="NCBI Taxonomy" id="1280523"/>
    <lineage>
        <taxon>Eukaryota</taxon>
        <taxon>Fungi</taxon>
        <taxon>Dikarya</taxon>
        <taxon>Ascomycota</taxon>
        <taxon>Pezizomycotina</taxon>
        <taxon>Sordariomycetes</taxon>
        <taxon>Hypocreomycetidae</taxon>
        <taxon>Hypocreales</taxon>
        <taxon>Stachybotryaceae</taxon>
        <taxon>Stachybotrys</taxon>
    </lineage>
</organism>
<gene>
    <name evidence="3" type="ORF">S7711_10972</name>
</gene>
<dbReference type="InterPro" id="IPR033469">
    <property type="entry name" value="CYTH-like_dom_sf"/>
</dbReference>
<evidence type="ECO:0000313" key="4">
    <source>
        <dbReference type="Proteomes" id="UP000028045"/>
    </source>
</evidence>
<reference evidence="3 4" key="1">
    <citation type="journal article" date="2014" name="BMC Genomics">
        <title>Comparative genome sequencing reveals chemotype-specific gene clusters in the toxigenic black mold Stachybotrys.</title>
        <authorList>
            <person name="Semeiks J."/>
            <person name="Borek D."/>
            <person name="Otwinowski Z."/>
            <person name="Grishin N.V."/>
        </authorList>
    </citation>
    <scope>NUCLEOTIDE SEQUENCE [LARGE SCALE GENOMIC DNA]</scope>
    <source>
        <strain evidence="4">CBS 109288 / IBT 7711</strain>
    </source>
</reference>
<dbReference type="AlphaFoldDB" id="A0A084B4U3"/>
<feature type="domain" description="CYTH" evidence="2">
    <location>
        <begin position="65"/>
        <end position="227"/>
    </location>
</feature>
<dbReference type="Gene3D" id="2.40.320.10">
    <property type="entry name" value="Hypothetical Protein Pfu-838710-001"/>
    <property type="match status" value="1"/>
</dbReference>
<dbReference type="OrthoDB" id="442176at2759"/>
<dbReference type="SUPFAM" id="SSF55154">
    <property type="entry name" value="CYTH-like phosphatases"/>
    <property type="match status" value="1"/>
</dbReference>
<evidence type="ECO:0000313" key="3">
    <source>
        <dbReference type="EMBL" id="KEY72572.1"/>
    </source>
</evidence>
<proteinExistence type="predicted"/>
<dbReference type="GO" id="GO:0016462">
    <property type="term" value="F:pyrophosphatase activity"/>
    <property type="evidence" value="ECO:0007669"/>
    <property type="project" value="UniProtKB-ARBA"/>
</dbReference>
<feature type="region of interest" description="Disordered" evidence="1">
    <location>
        <begin position="93"/>
        <end position="115"/>
    </location>
</feature>
<keyword evidence="4" id="KW-1185">Reference proteome</keyword>